<evidence type="ECO:0000313" key="8">
    <source>
        <dbReference type="EMBL" id="KDN39763.1"/>
    </source>
</evidence>
<dbReference type="OMA" id="RWHQYFV"/>
<dbReference type="InterPro" id="IPR002161">
    <property type="entry name" value="PdxT/SNO"/>
</dbReference>
<dbReference type="GO" id="GO:0004359">
    <property type="term" value="F:glutaminase activity"/>
    <property type="evidence" value="ECO:0007669"/>
    <property type="project" value="UniProtKB-EC"/>
</dbReference>
<dbReference type="OrthoDB" id="2039at2759"/>
<comment type="similarity">
    <text evidence="1">Belongs to the glutaminase PdxT/SNO family.</text>
</comment>
<evidence type="ECO:0000313" key="9">
    <source>
        <dbReference type="Proteomes" id="UP000027361"/>
    </source>
</evidence>
<accession>A0A066VHJ4</accession>
<keyword evidence="4" id="KW-0315">Glutamine amidotransferase</keyword>
<dbReference type="FunCoup" id="A0A066VHJ4">
    <property type="interactions" value="82"/>
</dbReference>
<evidence type="ECO:0000256" key="2">
    <source>
        <dbReference type="ARBA" id="ARBA00012918"/>
    </source>
</evidence>
<name>A0A066VHJ4_TILAU</name>
<dbReference type="PANTHER" id="PTHR31559">
    <property type="entry name" value="PYRIDOXAL 5'-PHOSPHATE SYNTHASE SUBUNIT SNO"/>
    <property type="match status" value="1"/>
</dbReference>
<evidence type="ECO:0000256" key="5">
    <source>
        <dbReference type="ARBA" id="ARBA00023239"/>
    </source>
</evidence>
<dbReference type="GeneID" id="25263003"/>
<sequence>MQCSSPKPSPSPSRRRSPNRRASPPRLNLPSHPLVIGVLALQGAFREHITLLHKAARVLDLPSSPSASTASSPSNAFSFSAILVRNAQDLAACHALIIPGGESTAIALGVQRAGMLRELRTWVADDRPTWGTCAGMIMLAREASGGKRGGQELIGGMDCRVGRNGFGSQVDSFETQLNIPALGPEPFPAVFIRAPVVDCLLDPVSEAEAAANDHASAGQSSSTMTTTKATETTGALPLIIAPSLLPYRSCRPKSQEAPSISNHGSSWRPPMEILAALAAPVVSSAHSPVADASSHGASPRAEKLVLTASVPRPPVDTQIVALRQGNLVATSFHPELTNDVRLHAFFIRDVVLPSLVRP</sequence>
<comment type="catalytic activity">
    <reaction evidence="6">
        <text>L-glutamine + H2O = L-glutamate + NH4(+)</text>
        <dbReference type="Rhea" id="RHEA:15889"/>
        <dbReference type="ChEBI" id="CHEBI:15377"/>
        <dbReference type="ChEBI" id="CHEBI:28938"/>
        <dbReference type="ChEBI" id="CHEBI:29985"/>
        <dbReference type="ChEBI" id="CHEBI:58359"/>
        <dbReference type="EC" id="3.5.1.2"/>
    </reaction>
</comment>
<dbReference type="Gene3D" id="3.40.50.880">
    <property type="match status" value="1"/>
</dbReference>
<dbReference type="STRING" id="1037660.A0A066VHJ4"/>
<dbReference type="RefSeq" id="XP_013241159.1">
    <property type="nucleotide sequence ID" value="XM_013385705.1"/>
</dbReference>
<proteinExistence type="inferred from homology"/>
<keyword evidence="3" id="KW-0378">Hydrolase</keyword>
<evidence type="ECO:0000256" key="7">
    <source>
        <dbReference type="SAM" id="MobiDB-lite"/>
    </source>
</evidence>
<dbReference type="Proteomes" id="UP000027361">
    <property type="component" value="Unassembled WGS sequence"/>
</dbReference>
<dbReference type="GO" id="GO:0008614">
    <property type="term" value="P:pyridoxine metabolic process"/>
    <property type="evidence" value="ECO:0007669"/>
    <property type="project" value="TreeGrafter"/>
</dbReference>
<organism evidence="8 9">
    <name type="scientific">Tilletiaria anomala (strain ATCC 24038 / CBS 436.72 / UBC 951)</name>
    <dbReference type="NCBI Taxonomy" id="1037660"/>
    <lineage>
        <taxon>Eukaryota</taxon>
        <taxon>Fungi</taxon>
        <taxon>Dikarya</taxon>
        <taxon>Basidiomycota</taxon>
        <taxon>Ustilaginomycotina</taxon>
        <taxon>Exobasidiomycetes</taxon>
        <taxon>Georgefischeriales</taxon>
        <taxon>Tilletiariaceae</taxon>
        <taxon>Tilletiaria</taxon>
    </lineage>
</organism>
<evidence type="ECO:0000256" key="3">
    <source>
        <dbReference type="ARBA" id="ARBA00022801"/>
    </source>
</evidence>
<dbReference type="HOGENOM" id="CLU_069674_0_0_1"/>
<dbReference type="InParanoid" id="A0A066VHJ4"/>
<dbReference type="AlphaFoldDB" id="A0A066VHJ4"/>
<dbReference type="EMBL" id="JMSN01000100">
    <property type="protein sequence ID" value="KDN39763.1"/>
    <property type="molecule type" value="Genomic_DNA"/>
</dbReference>
<dbReference type="PANTHER" id="PTHR31559:SF0">
    <property type="entry name" value="PYRIDOXAL 5'-PHOSPHATE SYNTHASE SUBUNIT SNO1-RELATED"/>
    <property type="match status" value="1"/>
</dbReference>
<dbReference type="PROSITE" id="PS51130">
    <property type="entry name" value="PDXT_SNO_2"/>
    <property type="match status" value="1"/>
</dbReference>
<dbReference type="Pfam" id="PF01174">
    <property type="entry name" value="SNO"/>
    <property type="match status" value="2"/>
</dbReference>
<dbReference type="GO" id="GO:0005829">
    <property type="term" value="C:cytosol"/>
    <property type="evidence" value="ECO:0007669"/>
    <property type="project" value="TreeGrafter"/>
</dbReference>
<dbReference type="GO" id="GO:1903600">
    <property type="term" value="C:glutaminase complex"/>
    <property type="evidence" value="ECO:0007669"/>
    <property type="project" value="TreeGrafter"/>
</dbReference>
<dbReference type="InterPro" id="IPR029062">
    <property type="entry name" value="Class_I_gatase-like"/>
</dbReference>
<dbReference type="PROSITE" id="PS01236">
    <property type="entry name" value="PDXT_SNO_1"/>
    <property type="match status" value="1"/>
</dbReference>
<protein>
    <recommendedName>
        <fullName evidence="2">glutaminase</fullName>
        <ecNumber evidence="2">3.5.1.2</ecNumber>
    </recommendedName>
</protein>
<evidence type="ECO:0000256" key="4">
    <source>
        <dbReference type="ARBA" id="ARBA00022962"/>
    </source>
</evidence>
<dbReference type="GO" id="GO:0042823">
    <property type="term" value="P:pyridoxal phosphate biosynthetic process"/>
    <property type="evidence" value="ECO:0007669"/>
    <property type="project" value="InterPro"/>
</dbReference>
<gene>
    <name evidence="8" type="ORF">K437DRAFT_239316</name>
</gene>
<dbReference type="InterPro" id="IPR021196">
    <property type="entry name" value="PdxT/SNO_CS"/>
</dbReference>
<keyword evidence="5" id="KW-0456">Lyase</keyword>
<dbReference type="GO" id="GO:0016829">
    <property type="term" value="F:lyase activity"/>
    <property type="evidence" value="ECO:0007669"/>
    <property type="project" value="UniProtKB-KW"/>
</dbReference>
<dbReference type="SUPFAM" id="SSF52317">
    <property type="entry name" value="Class I glutamine amidotransferase-like"/>
    <property type="match status" value="2"/>
</dbReference>
<comment type="caution">
    <text evidence="8">The sequence shown here is derived from an EMBL/GenBank/DDBJ whole genome shotgun (WGS) entry which is preliminary data.</text>
</comment>
<keyword evidence="9" id="KW-1185">Reference proteome</keyword>
<reference evidence="8 9" key="1">
    <citation type="submission" date="2014-05" db="EMBL/GenBank/DDBJ databases">
        <title>Draft genome sequence of a rare smut relative, Tilletiaria anomala UBC 951.</title>
        <authorList>
            <consortium name="DOE Joint Genome Institute"/>
            <person name="Toome M."/>
            <person name="Kuo A."/>
            <person name="Henrissat B."/>
            <person name="Lipzen A."/>
            <person name="Tritt A."/>
            <person name="Yoshinaga Y."/>
            <person name="Zane M."/>
            <person name="Barry K."/>
            <person name="Grigoriev I.V."/>
            <person name="Spatafora J.W."/>
            <person name="Aimea M.C."/>
        </authorList>
    </citation>
    <scope>NUCLEOTIDE SEQUENCE [LARGE SCALE GENOMIC DNA]</scope>
    <source>
        <strain evidence="8 9">UBC 951</strain>
    </source>
</reference>
<evidence type="ECO:0000256" key="6">
    <source>
        <dbReference type="ARBA" id="ARBA00049534"/>
    </source>
</evidence>
<evidence type="ECO:0000256" key="1">
    <source>
        <dbReference type="ARBA" id="ARBA00008345"/>
    </source>
</evidence>
<dbReference type="NCBIfam" id="TIGR03800">
    <property type="entry name" value="PLP_synth_Pdx2"/>
    <property type="match status" value="1"/>
</dbReference>
<feature type="region of interest" description="Disordered" evidence="7">
    <location>
        <begin position="1"/>
        <end position="28"/>
    </location>
</feature>
<dbReference type="EC" id="3.5.1.2" evidence="2"/>